<dbReference type="EMBL" id="JAGSHT010000012">
    <property type="protein sequence ID" value="MBZ2197003.1"/>
    <property type="molecule type" value="Genomic_DNA"/>
</dbReference>
<dbReference type="GO" id="GO:0004526">
    <property type="term" value="F:ribonuclease P activity"/>
    <property type="evidence" value="ECO:0007669"/>
    <property type="project" value="UniProtKB-EC"/>
</dbReference>
<evidence type="ECO:0000256" key="1">
    <source>
        <dbReference type="ARBA" id="ARBA00002663"/>
    </source>
</evidence>
<evidence type="ECO:0000256" key="7">
    <source>
        <dbReference type="HAMAP-Rule" id="MF_00227"/>
    </source>
</evidence>
<keyword evidence="5 7" id="KW-0378">Hydrolase</keyword>
<evidence type="ECO:0000256" key="6">
    <source>
        <dbReference type="ARBA" id="ARBA00022884"/>
    </source>
</evidence>
<dbReference type="SUPFAM" id="SSF54211">
    <property type="entry name" value="Ribosomal protein S5 domain 2-like"/>
    <property type="match status" value="1"/>
</dbReference>
<dbReference type="Proteomes" id="UP000826651">
    <property type="component" value="Unassembled WGS sequence"/>
</dbReference>
<dbReference type="Gene3D" id="3.30.230.10">
    <property type="match status" value="1"/>
</dbReference>
<evidence type="ECO:0000256" key="8">
    <source>
        <dbReference type="NCBIfam" id="TIGR00188"/>
    </source>
</evidence>
<name>A0ABS7SCN2_9MICO</name>
<comment type="catalytic activity">
    <reaction evidence="7">
        <text>Endonucleolytic cleavage of RNA, removing 5'-extranucleotides from tRNA precursor.</text>
        <dbReference type="EC" id="3.1.26.5"/>
    </reaction>
</comment>
<dbReference type="Pfam" id="PF00825">
    <property type="entry name" value="Ribonuclease_P"/>
    <property type="match status" value="1"/>
</dbReference>
<dbReference type="InterPro" id="IPR020539">
    <property type="entry name" value="RNase_P_CS"/>
</dbReference>
<sequence>MLPAQHRMRRGDEFADAIRFGARSGTPRVVVHYRGSTRADPARVGFVVSKAVGGAVQRNLVKRRLRAISAARVQALPAGSSVVVRALAPAAAATYPELERDMVRCLDRSARAEVKR</sequence>
<evidence type="ECO:0000256" key="4">
    <source>
        <dbReference type="ARBA" id="ARBA00022759"/>
    </source>
</evidence>
<dbReference type="InterPro" id="IPR000100">
    <property type="entry name" value="RNase_P"/>
</dbReference>
<dbReference type="PANTHER" id="PTHR33992">
    <property type="entry name" value="RIBONUCLEASE P PROTEIN COMPONENT"/>
    <property type="match status" value="1"/>
</dbReference>
<proteinExistence type="inferred from homology"/>
<accession>A0ABS7SCN2</accession>
<comment type="function">
    <text evidence="1 7">RNaseP catalyzes the removal of the 5'-leader sequence from pre-tRNA to produce the mature 5'-terminus. It can also cleave other RNA substrates such as 4.5S RNA. The protein component plays an auxiliary but essential role in vivo by binding to the 5'-leader sequence and broadening the substrate specificity of the ribozyme.</text>
</comment>
<evidence type="ECO:0000256" key="5">
    <source>
        <dbReference type="ARBA" id="ARBA00022801"/>
    </source>
</evidence>
<keyword evidence="6 7" id="KW-0694">RNA-binding</keyword>
<reference evidence="9 10" key="1">
    <citation type="submission" date="2021-04" db="EMBL/GenBank/DDBJ databases">
        <title>Ruania sp. nov., isolated from sandy soil of mangrove forest.</title>
        <authorList>
            <person name="Ge X."/>
            <person name="Huang R."/>
            <person name="Liu W."/>
        </authorList>
    </citation>
    <scope>NUCLEOTIDE SEQUENCE [LARGE SCALE GENOMIC DNA]</scope>
    <source>
        <strain evidence="9 10">N2-46</strain>
    </source>
</reference>
<keyword evidence="3 7" id="KW-0540">Nuclease</keyword>
<dbReference type="InterPro" id="IPR014721">
    <property type="entry name" value="Ribsml_uS5_D2-typ_fold_subgr"/>
</dbReference>
<gene>
    <name evidence="7 9" type="primary">rnpA</name>
    <name evidence="9" type="ORF">KCQ71_12620</name>
</gene>
<comment type="caution">
    <text evidence="9">The sequence shown here is derived from an EMBL/GenBank/DDBJ whole genome shotgun (WGS) entry which is preliminary data.</text>
</comment>
<protein>
    <recommendedName>
        <fullName evidence="7 8">Ribonuclease P protein component</fullName>
        <shortName evidence="7">RNase P protein</shortName>
        <shortName evidence="7">RNaseP protein</shortName>
        <ecNumber evidence="7 8">3.1.26.5</ecNumber>
    </recommendedName>
    <alternativeName>
        <fullName evidence="7">Protein C5</fullName>
    </alternativeName>
</protein>
<comment type="similarity">
    <text evidence="7">Belongs to the RnpA family.</text>
</comment>
<dbReference type="InterPro" id="IPR020568">
    <property type="entry name" value="Ribosomal_Su5_D2-typ_SF"/>
</dbReference>
<dbReference type="HAMAP" id="MF_00227">
    <property type="entry name" value="RNase_P"/>
    <property type="match status" value="1"/>
</dbReference>
<evidence type="ECO:0000256" key="2">
    <source>
        <dbReference type="ARBA" id="ARBA00022694"/>
    </source>
</evidence>
<keyword evidence="10" id="KW-1185">Reference proteome</keyword>
<keyword evidence="4 7" id="KW-0255">Endonuclease</keyword>
<dbReference type="PANTHER" id="PTHR33992:SF1">
    <property type="entry name" value="RIBONUCLEASE P PROTEIN COMPONENT"/>
    <property type="match status" value="1"/>
</dbReference>
<evidence type="ECO:0000313" key="10">
    <source>
        <dbReference type="Proteomes" id="UP000826651"/>
    </source>
</evidence>
<dbReference type="EC" id="3.1.26.5" evidence="7 8"/>
<evidence type="ECO:0000256" key="3">
    <source>
        <dbReference type="ARBA" id="ARBA00022722"/>
    </source>
</evidence>
<dbReference type="PROSITE" id="PS00648">
    <property type="entry name" value="RIBONUCLEASE_P"/>
    <property type="match status" value="1"/>
</dbReference>
<comment type="subunit">
    <text evidence="7">Consists of a catalytic RNA component (M1 or rnpB) and a protein subunit.</text>
</comment>
<dbReference type="NCBIfam" id="TIGR00188">
    <property type="entry name" value="rnpA"/>
    <property type="match status" value="1"/>
</dbReference>
<keyword evidence="2 7" id="KW-0819">tRNA processing</keyword>
<dbReference type="RefSeq" id="WP_223406373.1">
    <property type="nucleotide sequence ID" value="NZ_JAGSHT010000012.1"/>
</dbReference>
<organism evidence="9 10">
    <name type="scientific">Occultella gossypii</name>
    <dbReference type="NCBI Taxonomy" id="2800820"/>
    <lineage>
        <taxon>Bacteria</taxon>
        <taxon>Bacillati</taxon>
        <taxon>Actinomycetota</taxon>
        <taxon>Actinomycetes</taxon>
        <taxon>Micrococcales</taxon>
        <taxon>Ruaniaceae</taxon>
        <taxon>Occultella</taxon>
    </lineage>
</organism>
<evidence type="ECO:0000313" key="9">
    <source>
        <dbReference type="EMBL" id="MBZ2197003.1"/>
    </source>
</evidence>